<proteinExistence type="predicted"/>
<organism evidence="6 7">
    <name type="scientific">Lysobacter gummosus</name>
    <dbReference type="NCBI Taxonomy" id="262324"/>
    <lineage>
        <taxon>Bacteria</taxon>
        <taxon>Pseudomonadati</taxon>
        <taxon>Pseudomonadota</taxon>
        <taxon>Gammaproteobacteria</taxon>
        <taxon>Lysobacterales</taxon>
        <taxon>Lysobacteraceae</taxon>
        <taxon>Lysobacter</taxon>
    </lineage>
</organism>
<dbReference type="InterPro" id="IPR036271">
    <property type="entry name" value="Tet_transcr_reg_TetR-rel_C_sf"/>
</dbReference>
<dbReference type="SUPFAM" id="SSF46689">
    <property type="entry name" value="Homeodomain-like"/>
    <property type="match status" value="1"/>
</dbReference>
<dbReference type="SUPFAM" id="SSF48498">
    <property type="entry name" value="Tetracyclin repressor-like, C-terminal domain"/>
    <property type="match status" value="1"/>
</dbReference>
<keyword evidence="1" id="KW-0805">Transcription regulation</keyword>
<protein>
    <submittedName>
        <fullName evidence="6">TetR/AcrR family transcriptional regulator</fullName>
    </submittedName>
</protein>
<dbReference type="Proteomes" id="UP000829194">
    <property type="component" value="Chromosome"/>
</dbReference>
<dbReference type="Pfam" id="PF00440">
    <property type="entry name" value="TetR_N"/>
    <property type="match status" value="1"/>
</dbReference>
<dbReference type="PANTHER" id="PTHR47506">
    <property type="entry name" value="TRANSCRIPTIONAL REGULATORY PROTEIN"/>
    <property type="match status" value="1"/>
</dbReference>
<evidence type="ECO:0000313" key="6">
    <source>
        <dbReference type="EMBL" id="UNP29865.1"/>
    </source>
</evidence>
<feature type="DNA-binding region" description="H-T-H motif" evidence="4">
    <location>
        <begin position="30"/>
        <end position="49"/>
    </location>
</feature>
<gene>
    <name evidence="6" type="ORF">MOV92_00830</name>
</gene>
<dbReference type="EMBL" id="CP093547">
    <property type="protein sequence ID" value="UNP29865.1"/>
    <property type="molecule type" value="Genomic_DNA"/>
</dbReference>
<evidence type="ECO:0000256" key="2">
    <source>
        <dbReference type="ARBA" id="ARBA00023125"/>
    </source>
</evidence>
<evidence type="ECO:0000259" key="5">
    <source>
        <dbReference type="PROSITE" id="PS50977"/>
    </source>
</evidence>
<evidence type="ECO:0000256" key="3">
    <source>
        <dbReference type="ARBA" id="ARBA00023163"/>
    </source>
</evidence>
<evidence type="ECO:0000256" key="1">
    <source>
        <dbReference type="ARBA" id="ARBA00023015"/>
    </source>
</evidence>
<sequence length="199" mass="21317">MTSTAPSDVRQHILDVALPLLLRKGFTAVGLTEVLTAAQVPKGSFYHYFGSKEAFGEAVLETYFAGYLARMDLLLSQPGTAAQRLSGYFDDWLDSQTGDEASSRCPVVKLGAEVSDLSESMRAALERGTRCITERLARCIDAGRADGSLSAPADSRAAAVTLYQNWLGASLLAKIARDRAPLDTAMAGTRQLLGLTQNV</sequence>
<keyword evidence="7" id="KW-1185">Reference proteome</keyword>
<evidence type="ECO:0000256" key="4">
    <source>
        <dbReference type="PROSITE-ProRule" id="PRU00335"/>
    </source>
</evidence>
<keyword evidence="2 4" id="KW-0238">DNA-binding</keyword>
<keyword evidence="3" id="KW-0804">Transcription</keyword>
<dbReference type="InterPro" id="IPR001647">
    <property type="entry name" value="HTH_TetR"/>
</dbReference>
<accession>A0ABY3XDA7</accession>
<name>A0ABY3XDA7_9GAMM</name>
<dbReference type="InterPro" id="IPR009057">
    <property type="entry name" value="Homeodomain-like_sf"/>
</dbReference>
<feature type="domain" description="HTH tetR-type" evidence="5">
    <location>
        <begin position="7"/>
        <end position="67"/>
    </location>
</feature>
<evidence type="ECO:0000313" key="7">
    <source>
        <dbReference type="Proteomes" id="UP000829194"/>
    </source>
</evidence>
<dbReference type="PRINTS" id="PR00455">
    <property type="entry name" value="HTHTETR"/>
</dbReference>
<reference evidence="6 7" key="1">
    <citation type="submission" date="2022-03" db="EMBL/GenBank/DDBJ databases">
        <title>Complete genome sequence of Lysobacter capsici VKM B-2533 and Lysobacter gummosus 10.1.1, promising sources of lytic agents.</title>
        <authorList>
            <person name="Tarlachkov S.V."/>
            <person name="Kudryakova I.V."/>
            <person name="Afoshin A.S."/>
            <person name="Leontyevskaya E.A."/>
            <person name="Leontyevskaya N.V."/>
        </authorList>
    </citation>
    <scope>NUCLEOTIDE SEQUENCE [LARGE SCALE GENOMIC DNA]</scope>
    <source>
        <strain evidence="6 7">10.1.1</strain>
    </source>
</reference>
<dbReference type="Gene3D" id="1.10.357.10">
    <property type="entry name" value="Tetracycline Repressor, domain 2"/>
    <property type="match status" value="1"/>
</dbReference>
<dbReference type="InterPro" id="IPR011075">
    <property type="entry name" value="TetR_C"/>
</dbReference>
<dbReference type="RefSeq" id="WP_057941180.1">
    <property type="nucleotide sequence ID" value="NZ_CP011131.1"/>
</dbReference>
<dbReference type="Pfam" id="PF16925">
    <property type="entry name" value="TetR_C_13"/>
    <property type="match status" value="1"/>
</dbReference>
<dbReference type="PANTHER" id="PTHR47506:SF6">
    <property type="entry name" value="HTH-TYPE TRANSCRIPTIONAL REPRESSOR NEMR"/>
    <property type="match status" value="1"/>
</dbReference>
<dbReference type="PROSITE" id="PS50977">
    <property type="entry name" value="HTH_TETR_2"/>
    <property type="match status" value="1"/>
</dbReference>